<evidence type="ECO:0000313" key="2">
    <source>
        <dbReference type="Proteomes" id="UP000265566"/>
    </source>
</evidence>
<proteinExistence type="predicted"/>
<comment type="caution">
    <text evidence="1">The sequence shown here is derived from an EMBL/GenBank/DDBJ whole genome shotgun (WGS) entry which is preliminary data.</text>
</comment>
<dbReference type="Proteomes" id="UP000265566">
    <property type="component" value="Chromosome 5"/>
</dbReference>
<evidence type="ECO:0000313" key="1">
    <source>
        <dbReference type="EMBL" id="RHN55363.1"/>
    </source>
</evidence>
<reference evidence="2" key="1">
    <citation type="journal article" date="2018" name="Nat. Plants">
        <title>Whole-genome landscape of Medicago truncatula symbiotic genes.</title>
        <authorList>
            <person name="Pecrix Y."/>
            <person name="Staton S.E."/>
            <person name="Sallet E."/>
            <person name="Lelandais-Briere C."/>
            <person name="Moreau S."/>
            <person name="Carrere S."/>
            <person name="Blein T."/>
            <person name="Jardinaud M.F."/>
            <person name="Latrasse D."/>
            <person name="Zouine M."/>
            <person name="Zahm M."/>
            <person name="Kreplak J."/>
            <person name="Mayjonade B."/>
            <person name="Satge C."/>
            <person name="Perez M."/>
            <person name="Cauet S."/>
            <person name="Marande W."/>
            <person name="Chantry-Darmon C."/>
            <person name="Lopez-Roques C."/>
            <person name="Bouchez O."/>
            <person name="Berard A."/>
            <person name="Debelle F."/>
            <person name="Munos S."/>
            <person name="Bendahmane A."/>
            <person name="Berges H."/>
            <person name="Niebel A."/>
            <person name="Buitink J."/>
            <person name="Frugier F."/>
            <person name="Benhamed M."/>
            <person name="Crespi M."/>
            <person name="Gouzy J."/>
            <person name="Gamas P."/>
        </authorList>
    </citation>
    <scope>NUCLEOTIDE SEQUENCE [LARGE SCALE GENOMIC DNA]</scope>
    <source>
        <strain evidence="2">cv. Jemalong A17</strain>
    </source>
</reference>
<name>A0A396HSA2_MEDTR</name>
<dbReference type="AlphaFoldDB" id="A0A396HSA2"/>
<sequence>MLFISCTKTFHLKPCHLRQHFCICTMFLICCSESITSNTNSFLTITTQQFPRTPPRHLFVDFVFAIQ</sequence>
<dbReference type="EMBL" id="PSQE01000005">
    <property type="protein sequence ID" value="RHN55363.1"/>
    <property type="molecule type" value="Genomic_DNA"/>
</dbReference>
<organism evidence="1 2">
    <name type="scientific">Medicago truncatula</name>
    <name type="common">Barrel medic</name>
    <name type="synonym">Medicago tribuloides</name>
    <dbReference type="NCBI Taxonomy" id="3880"/>
    <lineage>
        <taxon>Eukaryota</taxon>
        <taxon>Viridiplantae</taxon>
        <taxon>Streptophyta</taxon>
        <taxon>Embryophyta</taxon>
        <taxon>Tracheophyta</taxon>
        <taxon>Spermatophyta</taxon>
        <taxon>Magnoliopsida</taxon>
        <taxon>eudicotyledons</taxon>
        <taxon>Gunneridae</taxon>
        <taxon>Pentapetalae</taxon>
        <taxon>rosids</taxon>
        <taxon>fabids</taxon>
        <taxon>Fabales</taxon>
        <taxon>Fabaceae</taxon>
        <taxon>Papilionoideae</taxon>
        <taxon>50 kb inversion clade</taxon>
        <taxon>NPAAA clade</taxon>
        <taxon>Hologalegina</taxon>
        <taxon>IRL clade</taxon>
        <taxon>Trifolieae</taxon>
        <taxon>Medicago</taxon>
    </lineage>
</organism>
<dbReference type="Gramene" id="rna30533">
    <property type="protein sequence ID" value="RHN55363.1"/>
    <property type="gene ID" value="gene30533"/>
</dbReference>
<protein>
    <submittedName>
        <fullName evidence="1">Uncharacterized protein</fullName>
    </submittedName>
</protein>
<accession>A0A396HSA2</accession>
<gene>
    <name evidence="1" type="ORF">MtrunA17_Chr5g0416981</name>
</gene>